<dbReference type="InterPro" id="IPR016089">
    <property type="entry name" value="Chalcone_isomerase_bundle_sf"/>
</dbReference>
<sequence length="280" mass="31161">MLHPVARTVPSLLMGRTPHQAGILKTQANRCQRHRASHGKQLRSMPVVREEGAGVEFPLAQKFWEGDVFRCLGASTRNKKIVILSVKVYTVACYVEAEKCARELGVRDRGGYFEASKDSSDDAFCSAILDGAFHKCILVRLVRDVSGEMFAGALNDTLVPRMKLAGEMDKLEEFQAVFQGKNLVEGTEVAMFWNVGTDELDVLVTPPQQQGFRDYANLQPEKKIKSSSLSRGLFEVFLGEDSVTPLARIEWAKGAKNLLESEQVRRETRQGGEEETSILP</sequence>
<gene>
    <name evidence="4" type="ORF">DUNSADRAFT_3511</name>
</gene>
<name>A0ABQ7GTZ8_DUNSA</name>
<comment type="caution">
    <text evidence="4">The sequence shown here is derived from an EMBL/GenBank/DDBJ whole genome shotgun (WGS) entry which is preliminary data.</text>
</comment>
<feature type="domain" description="Chalcone isomerase" evidence="3">
    <location>
        <begin position="73"/>
        <end position="250"/>
    </location>
</feature>
<protein>
    <recommendedName>
        <fullName evidence="2">Chalcone-flavonone isomerase family protein</fullName>
    </recommendedName>
</protein>
<dbReference type="InterPro" id="IPR016087">
    <property type="entry name" value="Chalcone_isomerase"/>
</dbReference>
<dbReference type="GO" id="GO:0016853">
    <property type="term" value="F:isomerase activity"/>
    <property type="evidence" value="ECO:0007669"/>
    <property type="project" value="UniProtKB-KW"/>
</dbReference>
<organism evidence="4 5">
    <name type="scientific">Dunaliella salina</name>
    <name type="common">Green alga</name>
    <name type="synonym">Protococcus salinus</name>
    <dbReference type="NCBI Taxonomy" id="3046"/>
    <lineage>
        <taxon>Eukaryota</taxon>
        <taxon>Viridiplantae</taxon>
        <taxon>Chlorophyta</taxon>
        <taxon>core chlorophytes</taxon>
        <taxon>Chlorophyceae</taxon>
        <taxon>CS clade</taxon>
        <taxon>Chlamydomonadales</taxon>
        <taxon>Dunaliellaceae</taxon>
        <taxon>Dunaliella</taxon>
    </lineage>
</organism>
<reference evidence="4" key="1">
    <citation type="submission" date="2017-08" db="EMBL/GenBank/DDBJ databases">
        <authorList>
            <person name="Polle J.E."/>
            <person name="Barry K."/>
            <person name="Cushman J."/>
            <person name="Schmutz J."/>
            <person name="Tran D."/>
            <person name="Hathwaick L.T."/>
            <person name="Yim W.C."/>
            <person name="Jenkins J."/>
            <person name="Mckie-Krisberg Z.M."/>
            <person name="Prochnik S."/>
            <person name="Lindquist E."/>
            <person name="Dockter R.B."/>
            <person name="Adam C."/>
            <person name="Molina H."/>
            <person name="Bunkerborg J."/>
            <person name="Jin E."/>
            <person name="Buchheim M."/>
            <person name="Magnuson J."/>
        </authorList>
    </citation>
    <scope>NUCLEOTIDE SEQUENCE</scope>
    <source>
        <strain evidence="4">CCAP 19/18</strain>
    </source>
</reference>
<dbReference type="PANTHER" id="PTHR47698">
    <property type="entry name" value="FATTY-ACID-BINDING PROTEIN 3, CHLOROPLASTIC"/>
    <property type="match status" value="1"/>
</dbReference>
<evidence type="ECO:0000313" key="4">
    <source>
        <dbReference type="EMBL" id="KAF5838024.1"/>
    </source>
</evidence>
<dbReference type="Pfam" id="PF02431">
    <property type="entry name" value="Chalcone"/>
    <property type="match status" value="1"/>
</dbReference>
<dbReference type="InterPro" id="IPR036298">
    <property type="entry name" value="Chalcone_isomerase_sf"/>
</dbReference>
<dbReference type="Gene3D" id="1.10.890.20">
    <property type="match status" value="1"/>
</dbReference>
<dbReference type="Gene3D" id="3.50.70.10">
    <property type="match status" value="1"/>
</dbReference>
<dbReference type="InterPro" id="IPR016088">
    <property type="entry name" value="Chalcone_isomerase_3-sand"/>
</dbReference>
<dbReference type="PANTHER" id="PTHR47698:SF2">
    <property type="entry name" value="FATTY-ACID-BINDING PROTEIN 3, CHLOROPLASTIC"/>
    <property type="match status" value="1"/>
</dbReference>
<comment type="similarity">
    <text evidence="1 2">Belongs to the chalcone isomerase family.</text>
</comment>
<dbReference type="Proteomes" id="UP000815325">
    <property type="component" value="Unassembled WGS sequence"/>
</dbReference>
<evidence type="ECO:0000256" key="2">
    <source>
        <dbReference type="RuleBase" id="RU361158"/>
    </source>
</evidence>
<evidence type="ECO:0000313" key="5">
    <source>
        <dbReference type="Proteomes" id="UP000815325"/>
    </source>
</evidence>
<keyword evidence="5" id="KW-1185">Reference proteome</keyword>
<proteinExistence type="inferred from homology"/>
<evidence type="ECO:0000259" key="3">
    <source>
        <dbReference type="Pfam" id="PF02431"/>
    </source>
</evidence>
<dbReference type="SUPFAM" id="SSF54626">
    <property type="entry name" value="Chalcone isomerase"/>
    <property type="match status" value="1"/>
</dbReference>
<accession>A0ABQ7GTZ8</accession>
<evidence type="ECO:0000256" key="1">
    <source>
        <dbReference type="ARBA" id="ARBA00007166"/>
    </source>
</evidence>
<keyword evidence="4" id="KW-0413">Isomerase</keyword>
<dbReference type="EMBL" id="MU069594">
    <property type="protein sequence ID" value="KAF5838024.1"/>
    <property type="molecule type" value="Genomic_DNA"/>
</dbReference>